<protein>
    <submittedName>
        <fullName evidence="1">Minor tail protein</fullName>
    </submittedName>
</protein>
<accession>A0A0K1LN37</accession>
<gene>
    <name evidence="1" type="ORF">CPT_Seuss24</name>
</gene>
<evidence type="ECO:0000313" key="1">
    <source>
        <dbReference type="EMBL" id="AKU43550.1"/>
    </source>
</evidence>
<evidence type="ECO:0000313" key="2">
    <source>
        <dbReference type="Proteomes" id="UP000221339"/>
    </source>
</evidence>
<reference evidence="1 2" key="1">
    <citation type="journal article" date="2015" name="Genome Announc.">
        <title>Complete Genome Sequence of Caulobacter crescentus Siphophage Seuss.</title>
        <authorList>
            <person name="Sloan J.M."/>
            <person name="Keene J.L."/>
            <person name="Cahill J.L."/>
            <person name="Rasche E.S."/>
            <person name="Kuty Everett G.F."/>
        </authorList>
    </citation>
    <scope>NUCLEOTIDE SEQUENCE [LARGE SCALE GENOMIC DNA]</scope>
</reference>
<proteinExistence type="predicted"/>
<dbReference type="EMBL" id="KT001914">
    <property type="protein sequence ID" value="AKU43550.1"/>
    <property type="molecule type" value="Genomic_DNA"/>
</dbReference>
<sequence length="162" mass="18221">MSTNAPAEHLLDALQMEGDAKLDLWEIRLKTVPTIFRFWNGKSLTWQGNLYEGMACQLSGESNPSEGQSSRPILTAVNPENIFGPFASDGLFDLAEVIRKRVLQTHAISNTNLFEQRVWICGRPSGVSDQLIQLELRSPTDMPAWKTPRRTYSPPDFPFIVS</sequence>
<name>A0A0K1LN37_9CAUD</name>
<dbReference type="Proteomes" id="UP000221339">
    <property type="component" value="Segment"/>
</dbReference>
<keyword evidence="2" id="KW-1185">Reference proteome</keyword>
<organism evidence="1 2">
    <name type="scientific">Caulobacter phage Seuss</name>
    <dbReference type="NCBI Taxonomy" id="1675601"/>
    <lineage>
        <taxon>Viruses</taxon>
        <taxon>Duplodnaviria</taxon>
        <taxon>Heunggongvirae</taxon>
        <taxon>Uroviricota</taxon>
        <taxon>Caudoviricetes</taxon>
        <taxon>Seussvirus</taxon>
        <taxon>Seussvirus seuss</taxon>
    </lineage>
</organism>